<feature type="domain" description="Peptidase M24" evidence="1">
    <location>
        <begin position="156"/>
        <end position="354"/>
    </location>
</feature>
<dbReference type="InterPro" id="IPR029149">
    <property type="entry name" value="Creatin/AminoP/Spt16_N"/>
</dbReference>
<reference evidence="3 4" key="1">
    <citation type="submission" date="2021-10" db="EMBL/GenBank/DDBJ databases">
        <title>Lutispora strain m25 sp. nov., a thermophilic, non-spore-forming bacterium isolated from a lab-scale methanogenic bioreactor digesting anaerobic sludge.</title>
        <authorList>
            <person name="El Houari A."/>
            <person name="Mcdonald J."/>
        </authorList>
    </citation>
    <scope>NUCLEOTIDE SEQUENCE [LARGE SCALE GENOMIC DNA]</scope>
    <source>
        <strain evidence="4">m25</strain>
    </source>
</reference>
<dbReference type="SUPFAM" id="SSF53092">
    <property type="entry name" value="Creatinase/prolidase N-terminal domain"/>
    <property type="match status" value="1"/>
</dbReference>
<accession>A0ABT1NE39</accession>
<dbReference type="Pfam" id="PF00557">
    <property type="entry name" value="Peptidase_M24"/>
    <property type="match status" value="1"/>
</dbReference>
<protein>
    <submittedName>
        <fullName evidence="3">Xaa-Pro peptidase family protein</fullName>
    </submittedName>
</protein>
<dbReference type="InterPro" id="IPR000994">
    <property type="entry name" value="Pept_M24"/>
</dbReference>
<evidence type="ECO:0000259" key="2">
    <source>
        <dbReference type="Pfam" id="PF01321"/>
    </source>
</evidence>
<dbReference type="EMBL" id="JAJEKE010000005">
    <property type="protein sequence ID" value="MCQ1529507.1"/>
    <property type="molecule type" value="Genomic_DNA"/>
</dbReference>
<dbReference type="InterPro" id="IPR000587">
    <property type="entry name" value="Creatinase_N"/>
</dbReference>
<name>A0ABT1NE39_9FIRM</name>
<dbReference type="Proteomes" id="UP001651880">
    <property type="component" value="Unassembled WGS sequence"/>
</dbReference>
<dbReference type="InterPro" id="IPR036005">
    <property type="entry name" value="Creatinase/aminopeptidase-like"/>
</dbReference>
<comment type="caution">
    <text evidence="3">The sequence shown here is derived from an EMBL/GenBank/DDBJ whole genome shotgun (WGS) entry which is preliminary data.</text>
</comment>
<gene>
    <name evidence="3" type="ORF">LJD61_08065</name>
</gene>
<dbReference type="Gene3D" id="3.90.230.10">
    <property type="entry name" value="Creatinase/methionine aminopeptidase superfamily"/>
    <property type="match status" value="1"/>
</dbReference>
<dbReference type="Pfam" id="PF01321">
    <property type="entry name" value="Creatinase_N"/>
    <property type="match status" value="1"/>
</dbReference>
<sequence>MLINNLSRYDRLKKYMEEEGLDVTVVISPENTLYFAETYIMTQTDIRDRLAIAVLPLSGEPAMIACGIERGTVEAQTWIKDKRYYIEFQESPIQFLADVLAEKGLSKKKVGIELDYLMAHYYKELVGRMPDADFVSCTRLFDKVKMIKEDKEIAILSEAANITRESLEKALAEVHPGCTERIFSSKVKINMLNGGADKISFFVMGSGAKSIQVHALPDDTIMEDGEVMRLDFGGLFKGNYQSDFARTVMIGKPNPKYLDIYDRLTEVYQHVISCMKIGVTAAELYDICSRKFKEYNLPFSTPHIGHSLGIGLHEFPMLSPKENFALEENMVFNIEPVVVAEGRMFHMEDLIQITPEGPKILSNHDFNPGVLSII</sequence>
<dbReference type="SUPFAM" id="SSF55920">
    <property type="entry name" value="Creatinase/aminopeptidase"/>
    <property type="match status" value="1"/>
</dbReference>
<dbReference type="InterPro" id="IPR050659">
    <property type="entry name" value="Peptidase_M24B"/>
</dbReference>
<feature type="domain" description="Creatinase N-terminal" evidence="2">
    <location>
        <begin position="8"/>
        <end position="147"/>
    </location>
</feature>
<dbReference type="RefSeq" id="WP_255227023.1">
    <property type="nucleotide sequence ID" value="NZ_JAJEKE010000005.1"/>
</dbReference>
<dbReference type="Gene3D" id="3.40.350.10">
    <property type="entry name" value="Creatinase/prolidase N-terminal domain"/>
    <property type="match status" value="1"/>
</dbReference>
<proteinExistence type="predicted"/>
<evidence type="ECO:0000313" key="4">
    <source>
        <dbReference type="Proteomes" id="UP001651880"/>
    </source>
</evidence>
<organism evidence="3 4">
    <name type="scientific">Lutispora saccharofermentans</name>
    <dbReference type="NCBI Taxonomy" id="3024236"/>
    <lineage>
        <taxon>Bacteria</taxon>
        <taxon>Bacillati</taxon>
        <taxon>Bacillota</taxon>
        <taxon>Clostridia</taxon>
        <taxon>Lutisporales</taxon>
        <taxon>Lutisporaceae</taxon>
        <taxon>Lutispora</taxon>
    </lineage>
</organism>
<dbReference type="PANTHER" id="PTHR46112">
    <property type="entry name" value="AMINOPEPTIDASE"/>
    <property type="match status" value="1"/>
</dbReference>
<evidence type="ECO:0000259" key="1">
    <source>
        <dbReference type="Pfam" id="PF00557"/>
    </source>
</evidence>
<dbReference type="PANTHER" id="PTHR46112:SF2">
    <property type="entry name" value="XAA-PRO AMINOPEPTIDASE P-RELATED"/>
    <property type="match status" value="1"/>
</dbReference>
<keyword evidence="4" id="KW-1185">Reference proteome</keyword>
<evidence type="ECO:0000313" key="3">
    <source>
        <dbReference type="EMBL" id="MCQ1529507.1"/>
    </source>
</evidence>